<dbReference type="EMBL" id="MU151151">
    <property type="protein sequence ID" value="KAF9448734.1"/>
    <property type="molecule type" value="Genomic_DNA"/>
</dbReference>
<organism evidence="1 2">
    <name type="scientific">Macrolepiota fuliginosa MF-IS2</name>
    <dbReference type="NCBI Taxonomy" id="1400762"/>
    <lineage>
        <taxon>Eukaryota</taxon>
        <taxon>Fungi</taxon>
        <taxon>Dikarya</taxon>
        <taxon>Basidiomycota</taxon>
        <taxon>Agaricomycotina</taxon>
        <taxon>Agaricomycetes</taxon>
        <taxon>Agaricomycetidae</taxon>
        <taxon>Agaricales</taxon>
        <taxon>Agaricineae</taxon>
        <taxon>Agaricaceae</taxon>
        <taxon>Macrolepiota</taxon>
    </lineage>
</organism>
<proteinExistence type="predicted"/>
<name>A0A9P6C4U1_9AGAR</name>
<keyword evidence="2" id="KW-1185">Reference proteome</keyword>
<evidence type="ECO:0000313" key="2">
    <source>
        <dbReference type="Proteomes" id="UP000807342"/>
    </source>
</evidence>
<dbReference type="Proteomes" id="UP000807342">
    <property type="component" value="Unassembled WGS sequence"/>
</dbReference>
<dbReference type="OrthoDB" id="3141838at2759"/>
<comment type="caution">
    <text evidence="1">The sequence shown here is derived from an EMBL/GenBank/DDBJ whole genome shotgun (WGS) entry which is preliminary data.</text>
</comment>
<accession>A0A9P6C4U1</accession>
<sequence>MSHDIPQVNNVEMGRDKLAIVLEYFGYRVGEHFTHNIRLVIHGGACMLLHPGLYNLAKQQAEMTPQMQIRKTTRDVDFLHRAFASEMMAFNGDVDAPQKLQKCIRETAIRFGLGADWMNSAADVALPVNVDSSGRQYDPVYVASIQKTNIEHYTAFTSANGMVTLISVAPFWAIGLKLVRYNKWDPSDICLLLK</sequence>
<reference evidence="1" key="1">
    <citation type="submission" date="2020-11" db="EMBL/GenBank/DDBJ databases">
        <authorList>
            <consortium name="DOE Joint Genome Institute"/>
            <person name="Ahrendt S."/>
            <person name="Riley R."/>
            <person name="Andreopoulos W."/>
            <person name="Labutti K."/>
            <person name="Pangilinan J."/>
            <person name="Ruiz-Duenas F.J."/>
            <person name="Barrasa J.M."/>
            <person name="Sanchez-Garcia M."/>
            <person name="Camarero S."/>
            <person name="Miyauchi S."/>
            <person name="Serrano A."/>
            <person name="Linde D."/>
            <person name="Babiker R."/>
            <person name="Drula E."/>
            <person name="Ayuso-Fernandez I."/>
            <person name="Pacheco R."/>
            <person name="Padilla G."/>
            <person name="Ferreira P."/>
            <person name="Barriuso J."/>
            <person name="Kellner H."/>
            <person name="Castanera R."/>
            <person name="Alfaro M."/>
            <person name="Ramirez L."/>
            <person name="Pisabarro A.G."/>
            <person name="Kuo A."/>
            <person name="Tritt A."/>
            <person name="Lipzen A."/>
            <person name="He G."/>
            <person name="Yan M."/>
            <person name="Ng V."/>
            <person name="Cullen D."/>
            <person name="Martin F."/>
            <person name="Rosso M.-N."/>
            <person name="Henrissat B."/>
            <person name="Hibbett D."/>
            <person name="Martinez A.T."/>
            <person name="Grigoriev I.V."/>
        </authorList>
    </citation>
    <scope>NUCLEOTIDE SEQUENCE</scope>
    <source>
        <strain evidence="1">MF-IS2</strain>
    </source>
</reference>
<dbReference type="AlphaFoldDB" id="A0A9P6C4U1"/>
<gene>
    <name evidence="1" type="ORF">P691DRAFT_668818</name>
</gene>
<evidence type="ECO:0000313" key="1">
    <source>
        <dbReference type="EMBL" id="KAF9448734.1"/>
    </source>
</evidence>
<protein>
    <submittedName>
        <fullName evidence="1">Uncharacterized protein</fullName>
    </submittedName>
</protein>